<dbReference type="NCBIfam" id="TIGR00166">
    <property type="entry name" value="S6"/>
    <property type="match status" value="1"/>
</dbReference>
<comment type="similarity">
    <text evidence="1 4">Belongs to the bacterial ribosomal protein bS6 family.</text>
</comment>
<dbReference type="AlphaFoldDB" id="A0A449ARZ6"/>
<feature type="compositionally biased region" description="Basic and acidic residues" evidence="5">
    <location>
        <begin position="107"/>
        <end position="116"/>
    </location>
</feature>
<evidence type="ECO:0000256" key="5">
    <source>
        <dbReference type="SAM" id="MobiDB-lite"/>
    </source>
</evidence>
<dbReference type="SUPFAM" id="SSF54995">
    <property type="entry name" value="Ribosomal protein S6"/>
    <property type="match status" value="1"/>
</dbReference>
<dbReference type="Pfam" id="PF01250">
    <property type="entry name" value="Ribosomal_S6"/>
    <property type="match status" value="1"/>
</dbReference>
<geneLocation type="plasmid" evidence="6 7">
    <name>7</name>
</geneLocation>
<evidence type="ECO:0000256" key="1">
    <source>
        <dbReference type="ARBA" id="ARBA00009512"/>
    </source>
</evidence>
<dbReference type="Proteomes" id="UP000290495">
    <property type="component" value="Plasmid 7"/>
</dbReference>
<keyword evidence="4" id="KW-0687">Ribonucleoprotein</keyword>
<dbReference type="RefSeq" id="WP_223212222.1">
    <property type="nucleotide sequence ID" value="NZ_LR215016.1"/>
</dbReference>
<keyword evidence="4" id="KW-0694">RNA-binding</keyword>
<dbReference type="CDD" id="cd00473">
    <property type="entry name" value="bS6"/>
    <property type="match status" value="1"/>
</dbReference>
<dbReference type="Gene3D" id="3.30.70.60">
    <property type="match status" value="1"/>
</dbReference>
<dbReference type="EMBL" id="LR215016">
    <property type="protein sequence ID" value="VEU69260.1"/>
    <property type="molecule type" value="Genomic_DNA"/>
</dbReference>
<dbReference type="GO" id="GO:0005840">
    <property type="term" value="C:ribosome"/>
    <property type="evidence" value="ECO:0007669"/>
    <property type="project" value="UniProtKB-KW"/>
</dbReference>
<dbReference type="InterPro" id="IPR014717">
    <property type="entry name" value="Transl_elong_EF1B/ribsomal_bS6"/>
</dbReference>
<gene>
    <name evidence="6" type="primary">rpsF_2</name>
    <name evidence="4" type="synonym">rpsF</name>
    <name evidence="6" type="ORF">NCTC10146_00753</name>
</gene>
<proteinExistence type="inferred from homology"/>
<evidence type="ECO:0000256" key="3">
    <source>
        <dbReference type="ARBA" id="ARBA00035294"/>
    </source>
</evidence>
<reference evidence="6 7" key="1">
    <citation type="submission" date="2019-01" db="EMBL/GenBank/DDBJ databases">
        <authorList>
            <consortium name="Pathogen Informatics"/>
        </authorList>
    </citation>
    <scope>NUCLEOTIDE SEQUENCE [LARGE SCALE GENOMIC DNA]</scope>
    <source>
        <strain evidence="6 7">NCTC10146</strain>
        <plasmid evidence="7">7</plasmid>
    </source>
</reference>
<evidence type="ECO:0000313" key="7">
    <source>
        <dbReference type="Proteomes" id="UP000290495"/>
    </source>
</evidence>
<comment type="function">
    <text evidence="2 4">Binds together with bS18 to 16S ribosomal RNA.</text>
</comment>
<dbReference type="GO" id="GO:0006412">
    <property type="term" value="P:translation"/>
    <property type="evidence" value="ECO:0007669"/>
    <property type="project" value="UniProtKB-UniRule"/>
</dbReference>
<keyword evidence="4 6" id="KW-0689">Ribosomal protein</keyword>
<organism evidence="6 7">
    <name type="scientific">Mycoplasmopsis canis</name>
    <dbReference type="NCBI Taxonomy" id="29555"/>
    <lineage>
        <taxon>Bacteria</taxon>
        <taxon>Bacillati</taxon>
        <taxon>Mycoplasmatota</taxon>
        <taxon>Mycoplasmoidales</taxon>
        <taxon>Metamycoplasmataceae</taxon>
        <taxon>Mycoplasmopsis</taxon>
    </lineage>
</organism>
<evidence type="ECO:0000256" key="4">
    <source>
        <dbReference type="HAMAP-Rule" id="MF_00360"/>
    </source>
</evidence>
<feature type="region of interest" description="Disordered" evidence="5">
    <location>
        <begin position="92"/>
        <end position="116"/>
    </location>
</feature>
<dbReference type="HAMAP" id="MF_00360">
    <property type="entry name" value="Ribosomal_bS6"/>
    <property type="match status" value="1"/>
</dbReference>
<evidence type="ECO:0000313" key="6">
    <source>
        <dbReference type="EMBL" id="VEU69260.1"/>
    </source>
</evidence>
<name>A0A449ARZ6_9BACT</name>
<dbReference type="GO" id="GO:1990904">
    <property type="term" value="C:ribonucleoprotein complex"/>
    <property type="evidence" value="ECO:0007669"/>
    <property type="project" value="UniProtKB-KW"/>
</dbReference>
<dbReference type="GO" id="GO:0019843">
    <property type="term" value="F:rRNA binding"/>
    <property type="evidence" value="ECO:0007669"/>
    <property type="project" value="UniProtKB-UniRule"/>
</dbReference>
<sequence length="135" mass="15619">MSKYEIMMIVDPKADVKVAFDLLSEVFGKGVQKAEKLENNRLAYKIKKSEFGQYVLANVETEGSNISEFTRRTNIIKEVWRSLVINLDSEKGLSSKKASKKPVRAKRVFERKPRENSTEILKNKLELQELQELKK</sequence>
<evidence type="ECO:0000256" key="2">
    <source>
        <dbReference type="ARBA" id="ARBA00035104"/>
    </source>
</evidence>
<dbReference type="InterPro" id="IPR035980">
    <property type="entry name" value="Ribosomal_bS6_sf"/>
</dbReference>
<keyword evidence="6" id="KW-0614">Plasmid</keyword>
<dbReference type="InterPro" id="IPR000529">
    <property type="entry name" value="Ribosomal_bS6"/>
</dbReference>
<feature type="compositionally biased region" description="Basic residues" evidence="5">
    <location>
        <begin position="97"/>
        <end position="106"/>
    </location>
</feature>
<dbReference type="GO" id="GO:0003735">
    <property type="term" value="F:structural constituent of ribosome"/>
    <property type="evidence" value="ECO:0007669"/>
    <property type="project" value="InterPro"/>
</dbReference>
<dbReference type="InterPro" id="IPR020814">
    <property type="entry name" value="Ribosomal_S6_plastid/chlpt"/>
</dbReference>
<accession>A0A449ARZ6</accession>
<keyword evidence="4" id="KW-0699">rRNA-binding</keyword>
<protein>
    <recommendedName>
        <fullName evidence="3 4">Small ribosomal subunit protein bS6</fullName>
    </recommendedName>
</protein>